<dbReference type="SUPFAM" id="SSF53448">
    <property type="entry name" value="Nucleotide-diphospho-sugar transferases"/>
    <property type="match status" value="1"/>
</dbReference>
<keyword evidence="3" id="KW-1133">Transmembrane helix</keyword>
<sequence length="402" mass="47243">MLLEILYIIFGISVFGLFWTYAGYPIFIWILAKIIEKEHRYDKNYQPNVTLVIPCYNEEGIIKKKLENTLGLNYPKENLEILVVDDNSKDNTSKIVEKFMKEKKTENIFLLRQEREGKNAAINNGLKHTKNEIIIISDANAFLDKNALKYCLRHFSDEKVGCVGAQCVHKIHMSTGESIGTAFYLESRNFLYENEDKIHCAQVASGWLQVFRVNFLNPTEQRTFSAEDVDMMLSIKQKRFEVIYESLAIAQKYTVDSIRDLFNQKRRQIFGIIQTYVKRKIVLNPLKYGWFSISFFSNRLLPTLTPFFILGIFFSSYGIYHITSSELFYYFVLLQLTAFFIGFAIIVISTLKEITMQPFSTIKFFTLMQIIILIAWIDYFRRYKQPSTTWETIQNLRKFKDE</sequence>
<dbReference type="Gene3D" id="3.90.550.10">
    <property type="entry name" value="Spore Coat Polysaccharide Biosynthesis Protein SpsA, Chain A"/>
    <property type="match status" value="1"/>
</dbReference>
<evidence type="ECO:0000256" key="1">
    <source>
        <dbReference type="ARBA" id="ARBA00022676"/>
    </source>
</evidence>
<dbReference type="InterPro" id="IPR029044">
    <property type="entry name" value="Nucleotide-diphossugar_trans"/>
</dbReference>
<name>A0A098EFQ3_9ZZZZ</name>
<evidence type="ECO:0000259" key="4">
    <source>
        <dbReference type="Pfam" id="PF00535"/>
    </source>
</evidence>
<gene>
    <name evidence="5" type="ORF">MSIBF_A630003</name>
</gene>
<evidence type="ECO:0000313" key="5">
    <source>
        <dbReference type="EMBL" id="CEG13880.1"/>
    </source>
</evidence>
<dbReference type="PANTHER" id="PTHR43630:SF1">
    <property type="entry name" value="POLY-BETA-1,6-N-ACETYL-D-GLUCOSAMINE SYNTHASE"/>
    <property type="match status" value="1"/>
</dbReference>
<keyword evidence="3" id="KW-0812">Transmembrane</keyword>
<dbReference type="Pfam" id="PF00535">
    <property type="entry name" value="Glycos_transf_2"/>
    <property type="match status" value="1"/>
</dbReference>
<feature type="transmembrane region" description="Helical" evidence="3">
    <location>
        <begin position="360"/>
        <end position="377"/>
    </location>
</feature>
<dbReference type="AlphaFoldDB" id="A0A098EFQ3"/>
<dbReference type="PANTHER" id="PTHR43630">
    <property type="entry name" value="POLY-BETA-1,6-N-ACETYL-D-GLUCOSAMINE SYNTHASE"/>
    <property type="match status" value="1"/>
</dbReference>
<proteinExistence type="predicted"/>
<evidence type="ECO:0000256" key="3">
    <source>
        <dbReference type="SAM" id="Phobius"/>
    </source>
</evidence>
<feature type="transmembrane region" description="Helical" evidence="3">
    <location>
        <begin position="6"/>
        <end position="32"/>
    </location>
</feature>
<evidence type="ECO:0000256" key="2">
    <source>
        <dbReference type="ARBA" id="ARBA00022679"/>
    </source>
</evidence>
<dbReference type="GO" id="GO:0016757">
    <property type="term" value="F:glycosyltransferase activity"/>
    <property type="evidence" value="ECO:0007669"/>
    <property type="project" value="UniProtKB-KW"/>
</dbReference>
<organism evidence="5">
    <name type="scientific">groundwater metagenome</name>
    <dbReference type="NCBI Taxonomy" id="717931"/>
    <lineage>
        <taxon>unclassified sequences</taxon>
        <taxon>metagenomes</taxon>
        <taxon>ecological metagenomes</taxon>
    </lineage>
</organism>
<protein>
    <submittedName>
        <fullName evidence="5">Putative glycosyltransferase family 2</fullName>
    </submittedName>
</protein>
<keyword evidence="1" id="KW-0328">Glycosyltransferase</keyword>
<keyword evidence="3" id="KW-0472">Membrane</keyword>
<dbReference type="EMBL" id="CCXY01000428">
    <property type="protein sequence ID" value="CEG13880.1"/>
    <property type="molecule type" value="Genomic_DNA"/>
</dbReference>
<feature type="domain" description="Glycosyltransferase 2-like" evidence="4">
    <location>
        <begin position="51"/>
        <end position="183"/>
    </location>
</feature>
<feature type="transmembrane region" description="Helical" evidence="3">
    <location>
        <begin position="328"/>
        <end position="348"/>
    </location>
</feature>
<feature type="transmembrane region" description="Helical" evidence="3">
    <location>
        <begin position="300"/>
        <end position="322"/>
    </location>
</feature>
<dbReference type="InterPro" id="IPR001173">
    <property type="entry name" value="Glyco_trans_2-like"/>
</dbReference>
<accession>A0A098EFQ3</accession>
<keyword evidence="2 5" id="KW-0808">Transferase</keyword>
<reference evidence="5" key="1">
    <citation type="submission" date="2014-09" db="EMBL/GenBank/DDBJ databases">
        <authorList>
            <person name="Probst J Alexander"/>
        </authorList>
    </citation>
    <scope>NUCLEOTIDE SEQUENCE</scope>
</reference>